<dbReference type="AlphaFoldDB" id="A0A5R8ZYG5"/>
<reference evidence="1 2" key="1">
    <citation type="submission" date="2019-05" db="EMBL/GenBank/DDBJ databases">
        <authorList>
            <person name="Moore K."/>
            <person name="O'Neill P."/>
            <person name="Farbos A."/>
            <person name="Studholme D.J."/>
        </authorList>
    </citation>
    <scope>NUCLEOTIDE SEQUENCE [LARGE SCALE GENOMIC DNA]</scope>
    <source>
        <strain evidence="1 2">DSM 9128</strain>
    </source>
</reference>
<comment type="caution">
    <text evidence="1">The sequence shown here is derived from an EMBL/GenBank/DDBJ whole genome shotgun (WGS) entry which is preliminary data.</text>
</comment>
<protein>
    <submittedName>
        <fullName evidence="1">Uncharacterized protein</fullName>
    </submittedName>
</protein>
<evidence type="ECO:0000313" key="1">
    <source>
        <dbReference type="EMBL" id="TLP71479.1"/>
    </source>
</evidence>
<organism evidence="1 2">
    <name type="scientific">Pseudomonas nitroreducens</name>
    <dbReference type="NCBI Taxonomy" id="46680"/>
    <lineage>
        <taxon>Bacteria</taxon>
        <taxon>Pseudomonadati</taxon>
        <taxon>Pseudomonadota</taxon>
        <taxon>Gammaproteobacteria</taxon>
        <taxon>Pseudomonadales</taxon>
        <taxon>Pseudomonadaceae</taxon>
        <taxon>Pseudomonas</taxon>
    </lineage>
</organism>
<evidence type="ECO:0000313" key="2">
    <source>
        <dbReference type="Proteomes" id="UP000307510"/>
    </source>
</evidence>
<accession>A0A5R8ZYG5</accession>
<proteinExistence type="predicted"/>
<reference evidence="2" key="2">
    <citation type="submission" date="2019-06" db="EMBL/GenBank/DDBJ databases">
        <title>AzeR, a transcriptional regulator that responds to azelaic acid in Pseudomonas nitroreducens.</title>
        <authorList>
            <person name="Bez C."/>
            <person name="Javvadi S.G."/>
            <person name="Bertani I."/>
            <person name="Devescovi G."/>
            <person name="Studholme D.J."/>
            <person name="Geller A."/>
            <person name="Levy A."/>
            <person name="Venturi V."/>
        </authorList>
    </citation>
    <scope>NUCLEOTIDE SEQUENCE [LARGE SCALE GENOMIC DNA]</scope>
    <source>
        <strain evidence="2">DSM 9128</strain>
    </source>
</reference>
<name>A0A5R8ZYG5_PSENT</name>
<dbReference type="RefSeq" id="WP_138215666.1">
    <property type="nucleotide sequence ID" value="NZ_VASG01000006.1"/>
</dbReference>
<dbReference type="EMBL" id="VASG01000006">
    <property type="protein sequence ID" value="TLP71479.1"/>
    <property type="molecule type" value="Genomic_DNA"/>
</dbReference>
<dbReference type="Proteomes" id="UP000307510">
    <property type="component" value="Unassembled WGS sequence"/>
</dbReference>
<gene>
    <name evidence="1" type="ORF">FEA48_21910</name>
</gene>
<sequence length="79" mass="8485">MERLRKVLMASAFNETCVVQVLREAALKATTPDTATALMAAALLLEHDAETLLHAAHRIDLVLHHAPAEGGTLSLVVMD</sequence>